<evidence type="ECO:0000256" key="2">
    <source>
        <dbReference type="ARBA" id="ARBA00022801"/>
    </source>
</evidence>
<dbReference type="Proteomes" id="UP000517916">
    <property type="component" value="Unassembled WGS sequence"/>
</dbReference>
<feature type="binding site" evidence="4">
    <location>
        <position position="220"/>
    </location>
    <ligand>
        <name>pyridoxal 5'-phosphate</name>
        <dbReference type="ChEBI" id="CHEBI:597326"/>
    </ligand>
</feature>
<evidence type="ECO:0000313" key="8">
    <source>
        <dbReference type="Proteomes" id="UP000517916"/>
    </source>
</evidence>
<name>A0ABR6BMC4_9PSEU</name>
<comment type="catalytic activity">
    <reaction evidence="6">
        <text>3-hydroxy-L-kynurenine + H2O = 3-hydroxyanthranilate + L-alanine + H(+)</text>
        <dbReference type="Rhea" id="RHEA:25143"/>
        <dbReference type="ChEBI" id="CHEBI:15377"/>
        <dbReference type="ChEBI" id="CHEBI:15378"/>
        <dbReference type="ChEBI" id="CHEBI:36559"/>
        <dbReference type="ChEBI" id="CHEBI:57972"/>
        <dbReference type="ChEBI" id="CHEBI:58125"/>
        <dbReference type="EC" id="3.7.1.3"/>
    </reaction>
</comment>
<protein>
    <recommendedName>
        <fullName evidence="4 5">Kynureninase</fullName>
        <ecNumber evidence="4 5">3.7.1.3</ecNumber>
    </recommendedName>
    <alternativeName>
        <fullName evidence="4">L-kynurenine hydrolase</fullName>
    </alternativeName>
</protein>
<dbReference type="InterPro" id="IPR015421">
    <property type="entry name" value="PyrdxlP-dep_Trfase_major"/>
</dbReference>
<dbReference type="InterPro" id="IPR010111">
    <property type="entry name" value="Kynureninase"/>
</dbReference>
<dbReference type="PANTHER" id="PTHR14084">
    <property type="entry name" value="KYNURENINASE"/>
    <property type="match status" value="1"/>
</dbReference>
<feature type="binding site" evidence="4">
    <location>
        <position position="98"/>
    </location>
    <ligand>
        <name>pyridoxal 5'-phosphate</name>
        <dbReference type="ChEBI" id="CHEBI:597326"/>
    </ligand>
</feature>
<feature type="binding site" evidence="4">
    <location>
        <begin position="126"/>
        <end position="129"/>
    </location>
    <ligand>
        <name>pyridoxal 5'-phosphate</name>
        <dbReference type="ChEBI" id="CHEBI:597326"/>
    </ligand>
</feature>
<comment type="similarity">
    <text evidence="4 6">Belongs to the kynureninase family.</text>
</comment>
<comment type="catalytic activity">
    <reaction evidence="4 6">
        <text>L-kynurenine + H2O = anthranilate + L-alanine + H(+)</text>
        <dbReference type="Rhea" id="RHEA:16813"/>
        <dbReference type="ChEBI" id="CHEBI:15377"/>
        <dbReference type="ChEBI" id="CHEBI:15378"/>
        <dbReference type="ChEBI" id="CHEBI:16567"/>
        <dbReference type="ChEBI" id="CHEBI:57959"/>
        <dbReference type="ChEBI" id="CHEBI:57972"/>
        <dbReference type="EC" id="3.7.1.3"/>
    </reaction>
</comment>
<comment type="subunit">
    <text evidence="4 6">Homodimer.</text>
</comment>
<keyword evidence="8" id="KW-1185">Reference proteome</keyword>
<evidence type="ECO:0000256" key="1">
    <source>
        <dbReference type="ARBA" id="ARBA00022642"/>
    </source>
</evidence>
<feature type="binding site" evidence="4">
    <location>
        <position position="99"/>
    </location>
    <ligand>
        <name>pyridoxal 5'-phosphate</name>
        <dbReference type="ChEBI" id="CHEBI:597326"/>
    </ligand>
</feature>
<reference evidence="7 8" key="1">
    <citation type="submission" date="2020-08" db="EMBL/GenBank/DDBJ databases">
        <title>Genomic Encyclopedia of Archaeal and Bacterial Type Strains, Phase II (KMG-II): from individual species to whole genera.</title>
        <authorList>
            <person name="Goeker M."/>
        </authorList>
    </citation>
    <scope>NUCLEOTIDE SEQUENCE [LARGE SCALE GENOMIC DNA]</scope>
    <source>
        <strain evidence="7 8">DSM 43850</strain>
    </source>
</reference>
<comment type="function">
    <text evidence="4 6">Catalyzes the cleavage of L-kynurenine (L-Kyn) and L-3-hydroxykynurenine (L-3OHKyn) into anthranilic acid (AA) and 3-hydroxyanthranilic acid (3-OHAA), respectively.</text>
</comment>
<gene>
    <name evidence="4" type="primary">kynU</name>
    <name evidence="7" type="ORF">BC739_005278</name>
</gene>
<evidence type="ECO:0000256" key="5">
    <source>
        <dbReference type="NCBIfam" id="TIGR01814"/>
    </source>
</evidence>
<feature type="binding site" evidence="4">
    <location>
        <position position="195"/>
    </location>
    <ligand>
        <name>pyridoxal 5'-phosphate</name>
        <dbReference type="ChEBI" id="CHEBI:597326"/>
    </ligand>
</feature>
<comment type="pathway">
    <text evidence="4 6">Cofactor biosynthesis; NAD(+) biosynthesis; quinolinate from L-kynurenine: step 2/3.</text>
</comment>
<feature type="binding site" evidence="4">
    <location>
        <position position="276"/>
    </location>
    <ligand>
        <name>pyridoxal 5'-phosphate</name>
        <dbReference type="ChEBI" id="CHEBI:597326"/>
    </ligand>
</feature>
<dbReference type="PIRSF" id="PIRSF038800">
    <property type="entry name" value="KYNU"/>
    <property type="match status" value="1"/>
</dbReference>
<dbReference type="GO" id="GO:0030429">
    <property type="term" value="F:kynureninase activity"/>
    <property type="evidence" value="ECO:0007669"/>
    <property type="project" value="UniProtKB-EC"/>
</dbReference>
<comment type="cofactor">
    <cofactor evidence="4 6">
        <name>pyridoxal 5'-phosphate</name>
        <dbReference type="ChEBI" id="CHEBI:597326"/>
    </cofactor>
</comment>
<organism evidence="7 8">
    <name type="scientific">Kutzneria viridogrisea</name>
    <dbReference type="NCBI Taxonomy" id="47990"/>
    <lineage>
        <taxon>Bacteria</taxon>
        <taxon>Bacillati</taxon>
        <taxon>Actinomycetota</taxon>
        <taxon>Actinomycetes</taxon>
        <taxon>Pseudonocardiales</taxon>
        <taxon>Pseudonocardiaceae</taxon>
        <taxon>Kutzneria</taxon>
    </lineage>
</organism>
<evidence type="ECO:0000256" key="4">
    <source>
        <dbReference type="HAMAP-Rule" id="MF_01970"/>
    </source>
</evidence>
<comment type="pathway">
    <text evidence="4 6">Amino-acid degradation; L-kynurenine degradation; L-alanine and anthranilate from L-kynurenine: step 1/1.</text>
</comment>
<sequence>MSDLRDWAEQADLTDPLAWVRERFDLDDGVVYLDGNSLGALPRAVPARVAEVISHQWGRLRIRSWSESGWWDAPQRIGDRIAPLVGARPGHVVVGDSTSVNVFRAVVSALRMTPGRTEVLVDATTFPTDGYITESAARMTGARVRAVRPEDVPAELGPDTALVLLNHVDYRTGRLWDMGALTGAVHSAGARVLWDLSHSGGALPVELDRHRVDFAVGCTYKYLNGGPGAPAYLYVRPDLLPELDQPLTGWCSHADPFGMEPRYRPAPGIARARAGTPEIISLLTLDAALDAWDGVDIAQVRQKSLALTEFFVRCVDELVPGRVRSVTPADESRGSQVSLSCVDAETVMRELIARGVVGDYRPPDILRFGFTPLYTRHVDALRAAEVLAEVLS</sequence>
<dbReference type="RefSeq" id="WP_182838703.1">
    <property type="nucleotide sequence ID" value="NZ_BAAABQ010000030.1"/>
</dbReference>
<keyword evidence="2 4" id="KW-0378">Hydrolase</keyword>
<feature type="binding site" evidence="4">
    <location>
        <position position="198"/>
    </location>
    <ligand>
        <name>pyridoxal 5'-phosphate</name>
        <dbReference type="ChEBI" id="CHEBI:597326"/>
    </ligand>
</feature>
<dbReference type="Gene3D" id="3.90.1150.10">
    <property type="entry name" value="Aspartate Aminotransferase, domain 1"/>
    <property type="match status" value="1"/>
</dbReference>
<dbReference type="EC" id="3.7.1.3" evidence="4 5"/>
<feature type="modified residue" description="N6-(pyridoxal phosphate)lysine" evidence="4">
    <location>
        <position position="221"/>
    </location>
</feature>
<comment type="caution">
    <text evidence="7">The sequence shown here is derived from an EMBL/GenBank/DDBJ whole genome shotgun (WGS) entry which is preliminary data.</text>
</comment>
<feature type="binding site" evidence="4">
    <location>
        <position position="250"/>
    </location>
    <ligand>
        <name>pyridoxal 5'-phosphate</name>
        <dbReference type="ChEBI" id="CHEBI:597326"/>
    </ligand>
</feature>
<evidence type="ECO:0000256" key="6">
    <source>
        <dbReference type="PIRNR" id="PIRNR038800"/>
    </source>
</evidence>
<keyword evidence="1 4" id="KW-0662">Pyridine nucleotide biosynthesis</keyword>
<dbReference type="NCBIfam" id="TIGR01814">
    <property type="entry name" value="kynureninase"/>
    <property type="match status" value="1"/>
</dbReference>
<evidence type="ECO:0000256" key="3">
    <source>
        <dbReference type="ARBA" id="ARBA00022898"/>
    </source>
</evidence>
<evidence type="ECO:0000313" key="7">
    <source>
        <dbReference type="EMBL" id="MBA8928061.1"/>
    </source>
</evidence>
<dbReference type="InterPro" id="IPR015422">
    <property type="entry name" value="PyrdxlP-dep_Trfase_small"/>
</dbReference>
<dbReference type="PANTHER" id="PTHR14084:SF0">
    <property type="entry name" value="KYNURENINASE"/>
    <property type="match status" value="1"/>
</dbReference>
<dbReference type="InterPro" id="IPR015424">
    <property type="entry name" value="PyrdxlP-dep_Trfase"/>
</dbReference>
<keyword evidence="3 4" id="KW-0663">Pyridoxal phosphate</keyword>
<comment type="caution">
    <text evidence="4">Lacks conserved residue(s) required for the propagation of feature annotation.</text>
</comment>
<dbReference type="Pfam" id="PF22580">
    <property type="entry name" value="KYNU_C"/>
    <property type="match status" value="1"/>
</dbReference>
<dbReference type="Gene3D" id="3.40.640.10">
    <property type="entry name" value="Type I PLP-dependent aspartate aminotransferase-like (Major domain)"/>
    <property type="match status" value="1"/>
</dbReference>
<dbReference type="SUPFAM" id="SSF53383">
    <property type="entry name" value="PLP-dependent transferases"/>
    <property type="match status" value="1"/>
</dbReference>
<dbReference type="EMBL" id="JACJID010000004">
    <property type="protein sequence ID" value="MBA8928061.1"/>
    <property type="molecule type" value="Genomic_DNA"/>
</dbReference>
<dbReference type="HAMAP" id="MF_01970">
    <property type="entry name" value="Kynureninase"/>
    <property type="match status" value="1"/>
</dbReference>
<accession>A0ABR6BMC4</accession>
<proteinExistence type="inferred from homology"/>